<dbReference type="STRING" id="41427.A0A182J2P9"/>
<feature type="compositionally biased region" description="Acidic residues" evidence="1">
    <location>
        <begin position="481"/>
        <end position="495"/>
    </location>
</feature>
<feature type="region of interest" description="Disordered" evidence="1">
    <location>
        <begin position="384"/>
        <end position="418"/>
    </location>
</feature>
<organism evidence="2">
    <name type="scientific">Anopheles atroparvus</name>
    <name type="common">European mosquito</name>
    <dbReference type="NCBI Taxonomy" id="41427"/>
    <lineage>
        <taxon>Eukaryota</taxon>
        <taxon>Metazoa</taxon>
        <taxon>Ecdysozoa</taxon>
        <taxon>Arthropoda</taxon>
        <taxon>Hexapoda</taxon>
        <taxon>Insecta</taxon>
        <taxon>Pterygota</taxon>
        <taxon>Neoptera</taxon>
        <taxon>Endopterygota</taxon>
        <taxon>Diptera</taxon>
        <taxon>Nematocera</taxon>
        <taxon>Culicoidea</taxon>
        <taxon>Culicidae</taxon>
        <taxon>Anophelinae</taxon>
        <taxon>Anopheles</taxon>
    </lineage>
</organism>
<feature type="compositionally biased region" description="Polar residues" evidence="1">
    <location>
        <begin position="168"/>
        <end position="184"/>
    </location>
</feature>
<feature type="region of interest" description="Disordered" evidence="1">
    <location>
        <begin position="119"/>
        <end position="252"/>
    </location>
</feature>
<evidence type="ECO:0000313" key="2">
    <source>
        <dbReference type="EnsemblMetazoa" id="AATE010239-PA.1"/>
    </source>
</evidence>
<proteinExistence type="predicted"/>
<feature type="compositionally biased region" description="Basic and acidic residues" evidence="1">
    <location>
        <begin position="384"/>
        <end position="402"/>
    </location>
</feature>
<feature type="compositionally biased region" description="Basic and acidic residues" evidence="1">
    <location>
        <begin position="126"/>
        <end position="138"/>
    </location>
</feature>
<dbReference type="VEuPathDB" id="VectorBase:AATE010239"/>
<dbReference type="AlphaFoldDB" id="A0A182J2P9"/>
<dbReference type="EnsemblMetazoa" id="AATE010239-RA">
    <property type="protein sequence ID" value="AATE010239-PA.1"/>
    <property type="gene ID" value="AATE010239"/>
</dbReference>
<feature type="region of interest" description="Disordered" evidence="1">
    <location>
        <begin position="448"/>
        <end position="496"/>
    </location>
</feature>
<name>A0A182J2P9_ANOAO</name>
<accession>A0A182J2P9</accession>
<evidence type="ECO:0000256" key="1">
    <source>
        <dbReference type="SAM" id="MobiDB-lite"/>
    </source>
</evidence>
<protein>
    <submittedName>
        <fullName evidence="2">Uncharacterized protein</fullName>
    </submittedName>
</protein>
<reference evidence="2" key="1">
    <citation type="submission" date="2022-08" db="UniProtKB">
        <authorList>
            <consortium name="EnsemblMetazoa"/>
        </authorList>
    </citation>
    <scope>IDENTIFICATION</scope>
    <source>
        <strain evidence="2">EBRO</strain>
    </source>
</reference>
<sequence>MHVIVLKYVQVLCITIFFSNNINCDKLLLHNEQEDQELYRIGACTALCLADTEDPTGPTERSGSNGTAAEPKSIERCYTRCSEDRRPLSAWRPLVQRQAPPLRINLICRDSTNLIIEVQSTNGASGREETINEERNSDGVDDELAARLDAPVPQGKHNQSEPLDGNREQATNVTAELSKVTATARSKRAIGAGGSPPTADQKPDSSAGNRANLLPYASVKRGPGLAEDGRRSASSGPGRMQHHNPPRPTGQPIYLVKVQESEKELGDRIVYMSGALEEAATDKLRRIIRQRDHVLAKVVRMQRQVAEMQSIGRAKCSVLARMSSKHYDEFAKFHSTAVGLIDSKNELEEQEEIYKGFENIYVDLNVTLEELTLAVSKEQKEYQKEEELKKEEHEGLEKHEQDQGGQDQKQLPDPDKETTTGDVVVLIKHSSVGANDQDGQDQKLLQEEQHKETSTGDIGLMKHSSVSAEDLDGQDQKQLQEQDEETTTEDEETTTEDAALIKRKAIMVIRYLMLMWGDPTVEDLLRSNRKNLYNHQEYEQQFYDIR</sequence>